<comment type="caution">
    <text evidence="3">The sequence shown here is derived from an EMBL/GenBank/DDBJ whole genome shotgun (WGS) entry which is preliminary data.</text>
</comment>
<sequence length="407" mass="46811">MKVMNKKLLFVVLLAALSAQGREYQYKRSLPGALPGWHKVILPDGIFGKIRQDMADVRILGVAANGDTVEAPYILLISRGRRAEHELTFKTINRSHNKKGYFYTFENDAGQTINQITPRFKTTDFDWRIRLEGSHDQREWFTLTRDYRILSLKNKGTFFKYTDIAFPESDFRYFRLFIPAATDPGLISARLFREESSPGIFRGYSLHSLQIRQEQRARQTTVEAELNLSLPVSYLKLTPGDSLDYYRPLTVKYLADSFNTGQGWKYRYRRLVGGILDSRKENVFIFPAVTAKKLKIIINNGDNPPLHVISAEVKGYIYTLITRVTQAADYYLCYGRADARRPSYDIARFKENIPDSLDTLTPGEERALPKKEEKSPALFENSAWLWLALGLIMVLLGWFSVKMMRGA</sequence>
<protein>
    <submittedName>
        <fullName evidence="3">DUF3999 family protein</fullName>
    </submittedName>
</protein>
<accession>A0A7V5RNA3</accession>
<dbReference type="Pfam" id="PF13163">
    <property type="entry name" value="DUF3999"/>
    <property type="match status" value="1"/>
</dbReference>
<proteinExistence type="predicted"/>
<dbReference type="EMBL" id="DRLI01000053">
    <property type="protein sequence ID" value="HHM01649.1"/>
    <property type="molecule type" value="Genomic_DNA"/>
</dbReference>
<name>A0A7V5RNA3_CALAY</name>
<dbReference type="AlphaFoldDB" id="A0A7V5RNA3"/>
<keyword evidence="1" id="KW-1133">Transmembrane helix</keyword>
<evidence type="ECO:0000256" key="2">
    <source>
        <dbReference type="SAM" id="SignalP"/>
    </source>
</evidence>
<dbReference type="InterPro" id="IPR025060">
    <property type="entry name" value="DUF3999"/>
</dbReference>
<feature type="transmembrane region" description="Helical" evidence="1">
    <location>
        <begin position="383"/>
        <end position="401"/>
    </location>
</feature>
<feature type="signal peptide" evidence="2">
    <location>
        <begin position="1"/>
        <end position="21"/>
    </location>
</feature>
<keyword evidence="2" id="KW-0732">Signal</keyword>
<feature type="chain" id="PRO_5030797942" evidence="2">
    <location>
        <begin position="22"/>
        <end position="407"/>
    </location>
</feature>
<dbReference type="Proteomes" id="UP000885771">
    <property type="component" value="Unassembled WGS sequence"/>
</dbReference>
<gene>
    <name evidence="3" type="ORF">ENJ15_01450</name>
</gene>
<organism evidence="3">
    <name type="scientific">Caldithrix abyssi</name>
    <dbReference type="NCBI Taxonomy" id="187145"/>
    <lineage>
        <taxon>Bacteria</taxon>
        <taxon>Pseudomonadati</taxon>
        <taxon>Calditrichota</taxon>
        <taxon>Calditrichia</taxon>
        <taxon>Calditrichales</taxon>
        <taxon>Calditrichaceae</taxon>
        <taxon>Caldithrix</taxon>
    </lineage>
</organism>
<keyword evidence="1" id="KW-0472">Membrane</keyword>
<keyword evidence="1" id="KW-0812">Transmembrane</keyword>
<evidence type="ECO:0000256" key="1">
    <source>
        <dbReference type="SAM" id="Phobius"/>
    </source>
</evidence>
<evidence type="ECO:0000313" key="3">
    <source>
        <dbReference type="EMBL" id="HHM01649.1"/>
    </source>
</evidence>
<reference evidence="3" key="1">
    <citation type="journal article" date="2020" name="mSystems">
        <title>Genome- and Community-Level Interaction Insights into Carbon Utilization and Element Cycling Functions of Hydrothermarchaeota in Hydrothermal Sediment.</title>
        <authorList>
            <person name="Zhou Z."/>
            <person name="Liu Y."/>
            <person name="Xu W."/>
            <person name="Pan J."/>
            <person name="Luo Z.H."/>
            <person name="Li M."/>
        </authorList>
    </citation>
    <scope>NUCLEOTIDE SEQUENCE [LARGE SCALE GENOMIC DNA]</scope>
    <source>
        <strain evidence="3">HyVt-460</strain>
    </source>
</reference>